<organism evidence="5 6">
    <name type="scientific">Gossypium barbadense</name>
    <name type="common">Sea Island cotton</name>
    <name type="synonym">Hibiscus barbadensis</name>
    <dbReference type="NCBI Taxonomy" id="3634"/>
    <lineage>
        <taxon>Eukaryota</taxon>
        <taxon>Viridiplantae</taxon>
        <taxon>Streptophyta</taxon>
        <taxon>Embryophyta</taxon>
        <taxon>Tracheophyta</taxon>
        <taxon>Spermatophyta</taxon>
        <taxon>Magnoliopsida</taxon>
        <taxon>eudicotyledons</taxon>
        <taxon>Gunneridae</taxon>
        <taxon>Pentapetalae</taxon>
        <taxon>rosids</taxon>
        <taxon>malvids</taxon>
        <taxon>Malvales</taxon>
        <taxon>Malvaceae</taxon>
        <taxon>Malvoideae</taxon>
        <taxon>Gossypium</taxon>
    </lineage>
</organism>
<feature type="region of interest" description="Disordered" evidence="3">
    <location>
        <begin position="1"/>
        <end position="27"/>
    </location>
</feature>
<feature type="domain" description="F-box" evidence="4">
    <location>
        <begin position="30"/>
        <end position="70"/>
    </location>
</feature>
<evidence type="ECO:0000259" key="4">
    <source>
        <dbReference type="SMART" id="SM00256"/>
    </source>
</evidence>
<feature type="compositionally biased region" description="Polar residues" evidence="3">
    <location>
        <begin position="1"/>
        <end position="10"/>
    </location>
</feature>
<dbReference type="Gene3D" id="2.120.10.80">
    <property type="entry name" value="Kelch-type beta propeller"/>
    <property type="match status" value="2"/>
</dbReference>
<accession>A0A2P5X6G9</accession>
<dbReference type="PANTHER" id="PTHR46344">
    <property type="entry name" value="OS02G0202900 PROTEIN"/>
    <property type="match status" value="1"/>
</dbReference>
<evidence type="ECO:0000313" key="6">
    <source>
        <dbReference type="Proteomes" id="UP000239757"/>
    </source>
</evidence>
<dbReference type="InterPro" id="IPR036047">
    <property type="entry name" value="F-box-like_dom_sf"/>
</dbReference>
<dbReference type="Proteomes" id="UP000239757">
    <property type="component" value="Unassembled WGS sequence"/>
</dbReference>
<keyword evidence="2" id="KW-0677">Repeat</keyword>
<evidence type="ECO:0000256" key="3">
    <source>
        <dbReference type="SAM" id="MobiDB-lite"/>
    </source>
</evidence>
<dbReference type="SMART" id="SM00256">
    <property type="entry name" value="FBOX"/>
    <property type="match status" value="1"/>
</dbReference>
<dbReference type="SMART" id="SM00612">
    <property type="entry name" value="Kelch"/>
    <property type="match status" value="8"/>
</dbReference>
<reference evidence="5 6" key="1">
    <citation type="submission" date="2015-01" db="EMBL/GenBank/DDBJ databases">
        <title>Genome of allotetraploid Gossypium barbadense reveals genomic plasticity and fiber elongation in cotton evolution.</title>
        <authorList>
            <person name="Chen X."/>
            <person name="Liu X."/>
            <person name="Zhao B."/>
            <person name="Zheng H."/>
            <person name="Hu Y."/>
            <person name="Lu G."/>
            <person name="Yang C."/>
            <person name="Chen J."/>
            <person name="Shan C."/>
            <person name="Zhang L."/>
            <person name="Zhou Y."/>
            <person name="Wang L."/>
            <person name="Guo W."/>
            <person name="Bai Y."/>
            <person name="Ruan J."/>
            <person name="Shangguan X."/>
            <person name="Mao Y."/>
            <person name="Jiang J."/>
            <person name="Zhu Y."/>
            <person name="Lei J."/>
            <person name="Kang H."/>
            <person name="Chen S."/>
            <person name="He X."/>
            <person name="Wang R."/>
            <person name="Wang Y."/>
            <person name="Chen J."/>
            <person name="Wang L."/>
            <person name="Yu S."/>
            <person name="Wang B."/>
            <person name="Wei J."/>
            <person name="Song S."/>
            <person name="Lu X."/>
            <person name="Gao Z."/>
            <person name="Gu W."/>
            <person name="Deng X."/>
            <person name="Ma D."/>
            <person name="Wang S."/>
            <person name="Liang W."/>
            <person name="Fang L."/>
            <person name="Cai C."/>
            <person name="Zhu X."/>
            <person name="Zhou B."/>
            <person name="Zhang Y."/>
            <person name="Chen Z."/>
            <person name="Xu S."/>
            <person name="Zhu R."/>
            <person name="Wang S."/>
            <person name="Zhang T."/>
            <person name="Zhao G."/>
        </authorList>
    </citation>
    <scope>NUCLEOTIDE SEQUENCE [LARGE SCALE GENOMIC DNA]</scope>
    <source>
        <strain evidence="6">cv. Xinhai21</strain>
        <tissue evidence="5">Leaf</tissue>
    </source>
</reference>
<dbReference type="InterPro" id="IPR001810">
    <property type="entry name" value="F-box_dom"/>
</dbReference>
<proteinExistence type="predicted"/>
<dbReference type="InterPro" id="IPR015915">
    <property type="entry name" value="Kelch-typ_b-propeller"/>
</dbReference>
<dbReference type="AlphaFoldDB" id="A0A2P5X6G9"/>
<gene>
    <name evidence="5" type="ORF">GOBAR_AA21735</name>
</gene>
<dbReference type="Pfam" id="PF00646">
    <property type="entry name" value="F-box"/>
    <property type="match status" value="1"/>
</dbReference>
<dbReference type="InterPro" id="IPR006652">
    <property type="entry name" value="Kelch_1"/>
</dbReference>
<dbReference type="OrthoDB" id="45365at2759"/>
<dbReference type="SUPFAM" id="SSF81383">
    <property type="entry name" value="F-box domain"/>
    <property type="match status" value="1"/>
</dbReference>
<keyword evidence="1" id="KW-0880">Kelch repeat</keyword>
<name>A0A2P5X6G9_GOSBA</name>
<protein>
    <recommendedName>
        <fullName evidence="4">F-box domain-containing protein</fullName>
    </recommendedName>
</protein>
<dbReference type="SUPFAM" id="SSF117281">
    <property type="entry name" value="Kelch motif"/>
    <property type="match status" value="2"/>
</dbReference>
<evidence type="ECO:0000256" key="1">
    <source>
        <dbReference type="ARBA" id="ARBA00022441"/>
    </source>
</evidence>
<feature type="compositionally biased region" description="Basic and acidic residues" evidence="3">
    <location>
        <begin position="11"/>
        <end position="24"/>
    </location>
</feature>
<dbReference type="EMBL" id="KZ665564">
    <property type="protein sequence ID" value="PPR98924.1"/>
    <property type="molecule type" value="Genomic_DNA"/>
</dbReference>
<dbReference type="PANTHER" id="PTHR46344:SF4">
    <property type="entry name" value="OS07G0153400 PROTEIN"/>
    <property type="match status" value="1"/>
</dbReference>
<dbReference type="Pfam" id="PF01344">
    <property type="entry name" value="Kelch_1"/>
    <property type="match status" value="4"/>
</dbReference>
<evidence type="ECO:0000313" key="5">
    <source>
        <dbReference type="EMBL" id="PPR98924.1"/>
    </source>
</evidence>
<evidence type="ECO:0000256" key="2">
    <source>
        <dbReference type="ARBA" id="ARBA00022737"/>
    </source>
</evidence>
<sequence>MAVSKSSSGKQENDRDQEYHKKSEPLIPGLPDEIAELCLLHLPYPYQSLARSVCCSWNRTIIDPGFLLSRRSLSLSLPYLFVFAFHNSTARIQWQAFDPRSGRWFILPPMPCPKSVFPPGFACTSIPRQGQLYVLGGMRSDTQTSINTTVVYTTSTNQWSIASPMVTPRSFFAAGNVNGKIIAVGGSGAEYNDSITSVECYDTRKETWEHVAKMRVGLARYDSAVVGSKLYVTEGWTWPFLFSPRGSIYDLENDTWQEMKDGMKEGWTGVSVVVGDRLFVISEYGDCPMKVYVPDRDAWQYVGGDKFPREAMQRPFAVSGVEGRIYVVSSGLNVAIGTPIEGQNAEIQWQAFDPRSGRWFILPPMPCPKSVFPPGFACTSIPRQGQLYVLGGMRSDTQTSINTTVVYTTSTNQWSIASPMVTPRSFFAAGNVNGKIIAVGGSGAEYNDSITSVECYDPRKDTWEHVAKMRVGLARYDSAVVGSKLYVTEGWTWPFLFSPRGSVYDLENDTWQEMKDGMKEGWTGVSVVVGDRLFVISEYGDCPMKVYVPDRDAWQYVGGDKFPREAMQRPFAVSGVEGRIYVVSSGLNVAIGTPIEGQNGEFIAKWEVVAAPMAFHDFSPLSCQVLYA</sequence>